<dbReference type="GO" id="GO:0004673">
    <property type="term" value="F:protein histidine kinase activity"/>
    <property type="evidence" value="ECO:0007669"/>
    <property type="project" value="UniProtKB-EC"/>
</dbReference>
<keyword evidence="3" id="KW-0808">Transferase</keyword>
<evidence type="ECO:0000256" key="2">
    <source>
        <dbReference type="ARBA" id="ARBA00012438"/>
    </source>
</evidence>
<feature type="transmembrane region" description="Helical" evidence="6">
    <location>
        <begin position="12"/>
        <end position="30"/>
    </location>
</feature>
<evidence type="ECO:0000256" key="1">
    <source>
        <dbReference type="ARBA" id="ARBA00000085"/>
    </source>
</evidence>
<dbReference type="GO" id="GO:0000156">
    <property type="term" value="F:phosphorelay response regulator activity"/>
    <property type="evidence" value="ECO:0007669"/>
    <property type="project" value="TreeGrafter"/>
</dbReference>
<evidence type="ECO:0000256" key="4">
    <source>
        <dbReference type="ARBA" id="ARBA00022777"/>
    </source>
</evidence>
<dbReference type="EMBL" id="AOJG01000030">
    <property type="protein sequence ID" value="EMA59240.1"/>
    <property type="molecule type" value="Genomic_DNA"/>
</dbReference>
<keyword evidence="6" id="KW-1133">Transmembrane helix</keyword>
<gene>
    <name evidence="9" type="ORF">C469_11446</name>
</gene>
<dbReference type="Pfam" id="PF02518">
    <property type="entry name" value="HATPase_c"/>
    <property type="match status" value="1"/>
</dbReference>
<dbReference type="OrthoDB" id="230688at2157"/>
<keyword evidence="4 9" id="KW-0418">Kinase</keyword>
<dbReference type="InterPro" id="IPR003594">
    <property type="entry name" value="HATPase_dom"/>
</dbReference>
<comment type="caution">
    <text evidence="9">The sequence shown here is derived from an EMBL/GenBank/DDBJ whole genome shotgun (WGS) entry which is preliminary data.</text>
</comment>
<accession>M0NRH9</accession>
<dbReference type="EC" id="2.7.13.3" evidence="2"/>
<organism evidence="9 10">
    <name type="scientific">Halorubrum lipolyticum DSM 21995</name>
    <dbReference type="NCBI Taxonomy" id="1227482"/>
    <lineage>
        <taxon>Archaea</taxon>
        <taxon>Methanobacteriati</taxon>
        <taxon>Methanobacteriota</taxon>
        <taxon>Stenosarchaea group</taxon>
        <taxon>Halobacteria</taxon>
        <taxon>Halobacteriales</taxon>
        <taxon>Haloferacaceae</taxon>
        <taxon>Halorubrum</taxon>
    </lineage>
</organism>
<dbReference type="Proteomes" id="UP000011650">
    <property type="component" value="Unassembled WGS sequence"/>
</dbReference>
<dbReference type="SUPFAM" id="SSF55874">
    <property type="entry name" value="ATPase domain of HSP90 chaperone/DNA topoisomerase II/histidine kinase"/>
    <property type="match status" value="1"/>
</dbReference>
<feature type="transmembrane region" description="Helical" evidence="6">
    <location>
        <begin position="68"/>
        <end position="88"/>
    </location>
</feature>
<dbReference type="SMART" id="SM00387">
    <property type="entry name" value="HATPase_c"/>
    <property type="match status" value="1"/>
</dbReference>
<dbReference type="PANTHER" id="PTHR42878:SF15">
    <property type="entry name" value="BACTERIOPHYTOCHROME"/>
    <property type="match status" value="1"/>
</dbReference>
<dbReference type="InterPro" id="IPR035965">
    <property type="entry name" value="PAS-like_dom_sf"/>
</dbReference>
<dbReference type="InterPro" id="IPR005467">
    <property type="entry name" value="His_kinase_dom"/>
</dbReference>
<dbReference type="RefSeq" id="WP_008006697.1">
    <property type="nucleotide sequence ID" value="NZ_AOJG01000030.1"/>
</dbReference>
<dbReference type="Pfam" id="PF16927">
    <property type="entry name" value="HisKA_7TM"/>
    <property type="match status" value="1"/>
</dbReference>
<dbReference type="InterPro" id="IPR050351">
    <property type="entry name" value="BphY/WalK/GraS-like"/>
</dbReference>
<dbReference type="GO" id="GO:0007234">
    <property type="term" value="P:osmosensory signaling via phosphorelay pathway"/>
    <property type="evidence" value="ECO:0007669"/>
    <property type="project" value="TreeGrafter"/>
</dbReference>
<dbReference type="Pfam" id="PF00989">
    <property type="entry name" value="PAS"/>
    <property type="match status" value="1"/>
</dbReference>
<dbReference type="AlphaFoldDB" id="M0NRH9"/>
<dbReference type="PATRIC" id="fig|1227482.3.peg.2310"/>
<proteinExistence type="predicted"/>
<dbReference type="InterPro" id="IPR000014">
    <property type="entry name" value="PAS"/>
</dbReference>
<dbReference type="SUPFAM" id="SSF55785">
    <property type="entry name" value="PYP-like sensor domain (PAS domain)"/>
    <property type="match status" value="1"/>
</dbReference>
<feature type="transmembrane region" description="Helical" evidence="6">
    <location>
        <begin position="147"/>
        <end position="170"/>
    </location>
</feature>
<feature type="transmembrane region" description="Helical" evidence="6">
    <location>
        <begin position="206"/>
        <end position="224"/>
    </location>
</feature>
<dbReference type="GO" id="GO:0006355">
    <property type="term" value="P:regulation of DNA-templated transcription"/>
    <property type="evidence" value="ECO:0007669"/>
    <property type="project" value="InterPro"/>
</dbReference>
<feature type="domain" description="PAS" evidence="8">
    <location>
        <begin position="343"/>
        <end position="397"/>
    </location>
</feature>
<protein>
    <recommendedName>
        <fullName evidence="2">histidine kinase</fullName>
        <ecNumber evidence="2">2.7.13.3</ecNumber>
    </recommendedName>
</protein>
<dbReference type="PROSITE" id="PS50112">
    <property type="entry name" value="PAS"/>
    <property type="match status" value="1"/>
</dbReference>
<feature type="domain" description="Histidine kinase" evidence="7">
    <location>
        <begin position="481"/>
        <end position="683"/>
    </location>
</feature>
<feature type="transmembrane region" description="Helical" evidence="6">
    <location>
        <begin position="42"/>
        <end position="62"/>
    </location>
</feature>
<name>M0NRH9_9EURY</name>
<dbReference type="Gene3D" id="3.30.565.10">
    <property type="entry name" value="Histidine kinase-like ATPase, C-terminal domain"/>
    <property type="match status" value="1"/>
</dbReference>
<feature type="transmembrane region" description="Helical" evidence="6">
    <location>
        <begin position="182"/>
        <end position="200"/>
    </location>
</feature>
<sequence>MLHDLGIVGQIYTGVFALSGIVCFAAIGRARTFQDPDVRRGLVGLLATSGGWALLRAAGFLLPDPFRVPAYIVGLAVGFATVWAWLYFCSAYSGRTYHRNASLRRASAAVFLTVVAVKATNPIHGAYFTATEVSTPFVHLAVEHNVLHWTATGLSYVLSAVGLFMIFQLFFESGYDPRPLSALSALIGLPVVFDIVAQFTPLLINIIYAPVGVAVFAVGVLFVFERRFLAVQRASFGDDLSIYLDERGRIRDYSASVAEVLPELDESTGDRLSEAVPAVAEALESDDQILERERDGDPRYYFVSTSTTTLGDAGAQIVLLSDVTQTERQRRQLAEREAEVNEQNELYRGVIDVSFGFVFRIDRQGRFTFASPSVEEFLGYSPAELEGQPVSVTLPNDATVERAWTEIEPIFDGERNTVRDFPLETKAGTTVFTDVRGVPIYDGNVPAAERTTDDIVGIQFMVRDATNRREREGLISVINRVLRHNMRNKMGIITGYAEMLEGRLSGEDAEKATKIRDTADQLLDLTESAQRIEEYRELSPELEPIDVVPLIEDTVSELRMQYPEASVTVDAPDAVVAETHERLQTALWEVVENAAKHGGDPPVVEIDVTVTEAGVTIAVRDNGPGLPEAERDVLQSSVETPLVHGEGLGLWLIHWIVTSLDGELETTAGDEGTTVAIRLPKAS</sequence>
<evidence type="ECO:0000259" key="7">
    <source>
        <dbReference type="PROSITE" id="PS50109"/>
    </source>
</evidence>
<dbReference type="InterPro" id="IPR004358">
    <property type="entry name" value="Sig_transdc_His_kin-like_C"/>
</dbReference>
<dbReference type="NCBIfam" id="TIGR00229">
    <property type="entry name" value="sensory_box"/>
    <property type="match status" value="1"/>
</dbReference>
<dbReference type="Gene3D" id="3.30.450.20">
    <property type="entry name" value="PAS domain"/>
    <property type="match status" value="1"/>
</dbReference>
<dbReference type="InterPro" id="IPR036890">
    <property type="entry name" value="HATPase_C_sf"/>
</dbReference>
<evidence type="ECO:0000313" key="9">
    <source>
        <dbReference type="EMBL" id="EMA59240.1"/>
    </source>
</evidence>
<feature type="transmembrane region" description="Helical" evidence="6">
    <location>
        <begin position="108"/>
        <end position="127"/>
    </location>
</feature>
<keyword evidence="5 6" id="KW-0472">Membrane</keyword>
<dbReference type="InterPro" id="IPR013767">
    <property type="entry name" value="PAS_fold"/>
</dbReference>
<dbReference type="SMART" id="SM00091">
    <property type="entry name" value="PAS"/>
    <property type="match status" value="2"/>
</dbReference>
<dbReference type="GO" id="GO:0030295">
    <property type="term" value="F:protein kinase activator activity"/>
    <property type="evidence" value="ECO:0007669"/>
    <property type="project" value="TreeGrafter"/>
</dbReference>
<dbReference type="GO" id="GO:0016020">
    <property type="term" value="C:membrane"/>
    <property type="evidence" value="ECO:0007669"/>
    <property type="project" value="UniProtKB-SubCell"/>
</dbReference>
<dbReference type="PROSITE" id="PS50109">
    <property type="entry name" value="HIS_KIN"/>
    <property type="match status" value="1"/>
</dbReference>
<dbReference type="STRING" id="1227482.C469_11446"/>
<evidence type="ECO:0000256" key="3">
    <source>
        <dbReference type="ARBA" id="ARBA00022679"/>
    </source>
</evidence>
<dbReference type="CDD" id="cd00130">
    <property type="entry name" value="PAS"/>
    <property type="match status" value="1"/>
</dbReference>
<dbReference type="PANTHER" id="PTHR42878">
    <property type="entry name" value="TWO-COMPONENT HISTIDINE KINASE"/>
    <property type="match status" value="1"/>
</dbReference>
<keyword evidence="10" id="KW-1185">Reference proteome</keyword>
<evidence type="ECO:0000256" key="5">
    <source>
        <dbReference type="ARBA" id="ARBA00023136"/>
    </source>
</evidence>
<evidence type="ECO:0000256" key="6">
    <source>
        <dbReference type="SAM" id="Phobius"/>
    </source>
</evidence>
<comment type="catalytic activity">
    <reaction evidence="1">
        <text>ATP + protein L-histidine = ADP + protein N-phospho-L-histidine.</text>
        <dbReference type="EC" id="2.7.13.3"/>
    </reaction>
</comment>
<evidence type="ECO:0000259" key="8">
    <source>
        <dbReference type="PROSITE" id="PS50112"/>
    </source>
</evidence>
<dbReference type="PRINTS" id="PR00344">
    <property type="entry name" value="BCTRLSENSOR"/>
</dbReference>
<keyword evidence="6" id="KW-0812">Transmembrane</keyword>
<reference evidence="9 10" key="1">
    <citation type="journal article" date="2014" name="PLoS Genet.">
        <title>Phylogenetically driven sequencing of extremely halophilic archaea reveals strategies for static and dynamic osmo-response.</title>
        <authorList>
            <person name="Becker E.A."/>
            <person name="Seitzer P.M."/>
            <person name="Tritt A."/>
            <person name="Larsen D."/>
            <person name="Krusor M."/>
            <person name="Yao A.I."/>
            <person name="Wu D."/>
            <person name="Madern D."/>
            <person name="Eisen J.A."/>
            <person name="Darling A.E."/>
            <person name="Facciotti M.T."/>
        </authorList>
    </citation>
    <scope>NUCLEOTIDE SEQUENCE [LARGE SCALE GENOMIC DNA]</scope>
    <source>
        <strain evidence="9 10">DSM 21995</strain>
    </source>
</reference>
<evidence type="ECO:0000313" key="10">
    <source>
        <dbReference type="Proteomes" id="UP000011650"/>
    </source>
</evidence>
<dbReference type="InterPro" id="IPR031621">
    <property type="entry name" value="HisKA_7TM"/>
</dbReference>